<keyword evidence="4" id="KW-0274">FAD</keyword>
<comment type="similarity">
    <text evidence="2">Belongs to the NADH dehydrogenase family.</text>
</comment>
<evidence type="ECO:0000256" key="3">
    <source>
        <dbReference type="ARBA" id="ARBA00022630"/>
    </source>
</evidence>
<reference evidence="8 9" key="1">
    <citation type="submission" date="2020-07" db="EMBL/GenBank/DDBJ databases">
        <title>Sequencing the genomes of 1000 actinobacteria strains.</title>
        <authorList>
            <person name="Klenk H.-P."/>
        </authorList>
    </citation>
    <scope>NUCLEOTIDE SEQUENCE [LARGE SCALE GENOMIC DNA]</scope>
    <source>
        <strain evidence="8 9">DSM 22083</strain>
    </source>
</reference>
<sequence length="776" mass="80997">MTALHAESRDGSRTRLALIVTGVWAIASIAVASTWLVGMTYTFPLLADDGTPRFGPAATQLLAAVIIATSAAGAGAVFSGFGLRSRLRPRPLALTGLILGATAALLQAAPLPLSVLGLIITGRVAAPFGLLWQAATAVALIGFVRLTMIEWRRFRGSCLHCGGHHRSAARPELERPAPTMAPAAVCVASAISLIAVFPWAVVKLGWGLGETLLGVTGDEWRSSADGTAMSPLARTLADLGVDVTVLAAGVGMILAVLLLARLPRWLPAPLLLVPAGLAAVPLIAYGYPLLIGGLLGLTGLMPLPPPPAVPGLDLPLILIFGGLAFGGIGTALGVGAVSLLRRSRAVCRPGTYDPPTRVAVIGGGFAGLAAVKELAKSGTDVTLIDQRTYATFQPLLYQVATGGLNAGDITYPIRNALAGRPGLRFVCDRVTEIDHDATMITTAGGERIGYDYLVVAGGAVANDFGIPGVAEHAIGIYTRPDALTVRDRLFGILEDAARAGDGIARSVVIVGGGATGIELAGNLAELRDHGLARSYPELDADQVKIILLEAGPRLLGPFAPGLQDYTLVQLRRRGVDVRLNTPIVEVGPDAVRLADGGELEASLVVWTAGVRGAAEPTWGLDRNRAGRVLLDRNLRVPGRPEVFGAGDAAVIQSYPLPQLAQPALQTGKHAARQILRLERDQPLRPFRYFDKGIMATIGEGSAVVELPIGPKITGPLAWLTWLAIHIVYLLGGRNRLVTAANLAVRYLRPGSFGVIVGDPVRATPAAAAPRQRSAVR</sequence>
<dbReference type="GO" id="GO:0019646">
    <property type="term" value="P:aerobic electron transport chain"/>
    <property type="evidence" value="ECO:0007669"/>
    <property type="project" value="TreeGrafter"/>
</dbReference>
<dbReference type="InterPro" id="IPR051169">
    <property type="entry name" value="NADH-Q_oxidoreductase"/>
</dbReference>
<keyword evidence="3" id="KW-0285">Flavoprotein</keyword>
<evidence type="ECO:0000256" key="2">
    <source>
        <dbReference type="ARBA" id="ARBA00005272"/>
    </source>
</evidence>
<comment type="cofactor">
    <cofactor evidence="1">
        <name>FAD</name>
        <dbReference type="ChEBI" id="CHEBI:57692"/>
    </cofactor>
</comment>
<dbReference type="AlphaFoldDB" id="A0A7Y9LG15"/>
<dbReference type="InterPro" id="IPR023753">
    <property type="entry name" value="FAD/NAD-binding_dom"/>
</dbReference>
<dbReference type="Proteomes" id="UP000569914">
    <property type="component" value="Unassembled WGS sequence"/>
</dbReference>
<evidence type="ECO:0000256" key="6">
    <source>
        <dbReference type="SAM" id="Phobius"/>
    </source>
</evidence>
<keyword evidence="6" id="KW-0472">Membrane</keyword>
<dbReference type="Gene3D" id="3.50.50.100">
    <property type="match status" value="1"/>
</dbReference>
<dbReference type="PANTHER" id="PTHR42913">
    <property type="entry name" value="APOPTOSIS-INDUCING FACTOR 1"/>
    <property type="match status" value="1"/>
</dbReference>
<evidence type="ECO:0000313" key="8">
    <source>
        <dbReference type="EMBL" id="NYE75555.1"/>
    </source>
</evidence>
<proteinExistence type="inferred from homology"/>
<comment type="caution">
    <text evidence="8">The sequence shown here is derived from an EMBL/GenBank/DDBJ whole genome shotgun (WGS) entry which is preliminary data.</text>
</comment>
<feature type="transmembrane region" description="Helical" evidence="6">
    <location>
        <begin position="317"/>
        <end position="340"/>
    </location>
</feature>
<evidence type="ECO:0000256" key="4">
    <source>
        <dbReference type="ARBA" id="ARBA00022827"/>
    </source>
</evidence>
<keyword evidence="5" id="KW-0560">Oxidoreductase</keyword>
<dbReference type="PANTHER" id="PTHR42913:SF3">
    <property type="entry name" value="64 KDA MITOCHONDRIAL NADH DEHYDROGENASE (EUROFUNG)"/>
    <property type="match status" value="1"/>
</dbReference>
<accession>A0A7Y9LG15</accession>
<feature type="transmembrane region" description="Helical" evidence="6">
    <location>
        <begin position="57"/>
        <end position="81"/>
    </location>
</feature>
<feature type="transmembrane region" description="Helical" evidence="6">
    <location>
        <begin position="93"/>
        <end position="120"/>
    </location>
</feature>
<evidence type="ECO:0000313" key="9">
    <source>
        <dbReference type="Proteomes" id="UP000569914"/>
    </source>
</evidence>
<dbReference type="GO" id="GO:0003955">
    <property type="term" value="F:NAD(P)H dehydrogenase (quinone) activity"/>
    <property type="evidence" value="ECO:0007669"/>
    <property type="project" value="TreeGrafter"/>
</dbReference>
<feature type="transmembrane region" description="Helical" evidence="6">
    <location>
        <begin position="126"/>
        <end position="146"/>
    </location>
</feature>
<keyword evidence="6" id="KW-0812">Transmembrane</keyword>
<organism evidence="8 9">
    <name type="scientific">Microlunatus parietis</name>
    <dbReference type="NCBI Taxonomy" id="682979"/>
    <lineage>
        <taxon>Bacteria</taxon>
        <taxon>Bacillati</taxon>
        <taxon>Actinomycetota</taxon>
        <taxon>Actinomycetes</taxon>
        <taxon>Propionibacteriales</taxon>
        <taxon>Propionibacteriaceae</taxon>
        <taxon>Microlunatus</taxon>
    </lineage>
</organism>
<dbReference type="InterPro" id="IPR036188">
    <property type="entry name" value="FAD/NAD-bd_sf"/>
</dbReference>
<feature type="transmembrane region" description="Helical" evidence="6">
    <location>
        <begin position="16"/>
        <end position="37"/>
    </location>
</feature>
<keyword evidence="9" id="KW-1185">Reference proteome</keyword>
<keyword evidence="6" id="KW-1133">Transmembrane helix</keyword>
<dbReference type="Pfam" id="PF07992">
    <property type="entry name" value="Pyr_redox_2"/>
    <property type="match status" value="1"/>
</dbReference>
<feature type="transmembrane region" description="Helical" evidence="6">
    <location>
        <begin position="239"/>
        <end position="259"/>
    </location>
</feature>
<evidence type="ECO:0000256" key="5">
    <source>
        <dbReference type="ARBA" id="ARBA00023002"/>
    </source>
</evidence>
<evidence type="ECO:0000259" key="7">
    <source>
        <dbReference type="Pfam" id="PF07992"/>
    </source>
</evidence>
<dbReference type="PRINTS" id="PR00368">
    <property type="entry name" value="FADPNR"/>
</dbReference>
<dbReference type="PRINTS" id="PR00411">
    <property type="entry name" value="PNDRDTASEI"/>
</dbReference>
<feature type="transmembrane region" description="Helical" evidence="6">
    <location>
        <begin position="271"/>
        <end position="297"/>
    </location>
</feature>
<name>A0A7Y9LG15_9ACTN</name>
<dbReference type="EMBL" id="JACCBU010000001">
    <property type="protein sequence ID" value="NYE75555.1"/>
    <property type="molecule type" value="Genomic_DNA"/>
</dbReference>
<feature type="transmembrane region" description="Helical" evidence="6">
    <location>
        <begin position="180"/>
        <end position="202"/>
    </location>
</feature>
<protein>
    <submittedName>
        <fullName evidence="8">NADH dehydrogenase FAD-containing subunit</fullName>
    </submittedName>
</protein>
<feature type="domain" description="FAD/NAD(P)-binding" evidence="7">
    <location>
        <begin position="357"/>
        <end position="667"/>
    </location>
</feature>
<dbReference type="SUPFAM" id="SSF51905">
    <property type="entry name" value="FAD/NAD(P)-binding domain"/>
    <property type="match status" value="1"/>
</dbReference>
<evidence type="ECO:0000256" key="1">
    <source>
        <dbReference type="ARBA" id="ARBA00001974"/>
    </source>
</evidence>
<gene>
    <name evidence="8" type="ORF">BKA15_006884</name>
</gene>